<feature type="domain" description="Serine aminopeptidase S33" evidence="1">
    <location>
        <begin position="50"/>
        <end position="150"/>
    </location>
</feature>
<dbReference type="GO" id="GO:0016787">
    <property type="term" value="F:hydrolase activity"/>
    <property type="evidence" value="ECO:0007669"/>
    <property type="project" value="UniProtKB-KW"/>
</dbReference>
<protein>
    <submittedName>
        <fullName evidence="2">Hydrolase 1, exosortase A system-associated</fullName>
    </submittedName>
</protein>
<accession>A0ABQ2WLK2</accession>
<evidence type="ECO:0000313" key="2">
    <source>
        <dbReference type="EMBL" id="GGW62728.1"/>
    </source>
</evidence>
<comment type="caution">
    <text evidence="2">The sequence shown here is derived from an EMBL/GenBank/DDBJ whole genome shotgun (WGS) entry which is preliminary data.</text>
</comment>
<dbReference type="Pfam" id="PF12146">
    <property type="entry name" value="Hydrolase_4"/>
    <property type="match status" value="1"/>
</dbReference>
<dbReference type="Gene3D" id="3.40.50.1820">
    <property type="entry name" value="alpha/beta hydrolase"/>
    <property type="match status" value="1"/>
</dbReference>
<name>A0ABQ2WLK2_9ALTE</name>
<dbReference type="EMBL" id="BMYR01000007">
    <property type="protein sequence ID" value="GGW62728.1"/>
    <property type="molecule type" value="Genomic_DNA"/>
</dbReference>
<dbReference type="Proteomes" id="UP000634667">
    <property type="component" value="Unassembled WGS sequence"/>
</dbReference>
<dbReference type="NCBIfam" id="TIGR03100">
    <property type="entry name" value="hydr1_PEP"/>
    <property type="match status" value="1"/>
</dbReference>
<reference evidence="3" key="1">
    <citation type="journal article" date="2019" name="Int. J. Syst. Evol. Microbiol.">
        <title>The Global Catalogue of Microorganisms (GCM) 10K type strain sequencing project: providing services to taxonomists for standard genome sequencing and annotation.</title>
        <authorList>
            <consortium name="The Broad Institute Genomics Platform"/>
            <consortium name="The Broad Institute Genome Sequencing Center for Infectious Disease"/>
            <person name="Wu L."/>
            <person name="Ma J."/>
        </authorList>
    </citation>
    <scope>NUCLEOTIDE SEQUENCE [LARGE SCALE GENOMIC DNA]</scope>
    <source>
        <strain evidence="3">KCTC 23723</strain>
    </source>
</reference>
<evidence type="ECO:0000313" key="3">
    <source>
        <dbReference type="Proteomes" id="UP000634667"/>
    </source>
</evidence>
<dbReference type="InterPro" id="IPR017531">
    <property type="entry name" value="Hydrolase-1_PEP"/>
</dbReference>
<dbReference type="InterPro" id="IPR022742">
    <property type="entry name" value="Hydrolase_4"/>
</dbReference>
<evidence type="ECO:0000259" key="1">
    <source>
        <dbReference type="Pfam" id="PF12146"/>
    </source>
</evidence>
<dbReference type="SUPFAM" id="SSF53474">
    <property type="entry name" value="alpha/beta-Hydrolases"/>
    <property type="match status" value="1"/>
</dbReference>
<proteinExistence type="predicted"/>
<gene>
    <name evidence="2" type="ORF">GCM10008111_18370</name>
</gene>
<keyword evidence="3" id="KW-1185">Reference proteome</keyword>
<dbReference type="InterPro" id="IPR029058">
    <property type="entry name" value="AB_hydrolase_fold"/>
</dbReference>
<dbReference type="RefSeq" id="WP_189482768.1">
    <property type="nucleotide sequence ID" value="NZ_BMYR01000007.1"/>
</dbReference>
<sequence length="286" mass="32121">MTERYISIANGDGTLSAILHSPDDVAPLTNADTGVLIIVGGPQYRVGSHRQFVKLSRALASQGIASMRLDTAGMGDSNGIKTAFYQQDEDINQAIAAFFQHCPQLKKVALWGLCDAASGILIKLNQHDPRISGVILLNPWVRQQHSHANVMLRHYYPKRLLSFQFWRKKLAGGMMLRLSLSELWQTFKHRYAKQYPDTETLIANEQNYVKLMLRGWQQFQGNVLVITSGNDLTAQEFLQLCNSDKAWAACLADAQHQHIAAANHTFASAKWRQQVEQCCIAFIKQP</sequence>
<organism evidence="2 3">
    <name type="scientific">Alishewanella tabrizica</name>
    <dbReference type="NCBI Taxonomy" id="671278"/>
    <lineage>
        <taxon>Bacteria</taxon>
        <taxon>Pseudomonadati</taxon>
        <taxon>Pseudomonadota</taxon>
        <taxon>Gammaproteobacteria</taxon>
        <taxon>Alteromonadales</taxon>
        <taxon>Alteromonadaceae</taxon>
        <taxon>Alishewanella</taxon>
    </lineage>
</organism>
<keyword evidence="2" id="KW-0378">Hydrolase</keyword>